<evidence type="ECO:0000256" key="1">
    <source>
        <dbReference type="ARBA" id="ARBA00004196"/>
    </source>
</evidence>
<dbReference type="PROSITE" id="PS51352">
    <property type="entry name" value="THIOREDOXIN_2"/>
    <property type="match status" value="1"/>
</dbReference>
<dbReference type="InterPro" id="IPR013766">
    <property type="entry name" value="Thioredoxin_domain"/>
</dbReference>
<protein>
    <submittedName>
        <fullName evidence="6">TlpA family protein disulfide reductase</fullName>
    </submittedName>
</protein>
<dbReference type="PANTHER" id="PTHR42852:SF6">
    <property type="entry name" value="THIOL:DISULFIDE INTERCHANGE PROTEIN DSBE"/>
    <property type="match status" value="1"/>
</dbReference>
<comment type="caution">
    <text evidence="6">The sequence shown here is derived from an EMBL/GenBank/DDBJ whole genome shotgun (WGS) entry which is preliminary data.</text>
</comment>
<name>A0A5R9GWW0_9PROT</name>
<dbReference type="GO" id="GO:0016209">
    <property type="term" value="F:antioxidant activity"/>
    <property type="evidence" value="ECO:0007669"/>
    <property type="project" value="InterPro"/>
</dbReference>
<dbReference type="Pfam" id="PF00578">
    <property type="entry name" value="AhpC-TSA"/>
    <property type="match status" value="1"/>
</dbReference>
<dbReference type="PROSITE" id="PS00194">
    <property type="entry name" value="THIOREDOXIN_1"/>
    <property type="match status" value="1"/>
</dbReference>
<dbReference type="PANTHER" id="PTHR42852">
    <property type="entry name" value="THIOL:DISULFIDE INTERCHANGE PROTEIN DSBE"/>
    <property type="match status" value="1"/>
</dbReference>
<dbReference type="InterPro" id="IPR036249">
    <property type="entry name" value="Thioredoxin-like_sf"/>
</dbReference>
<evidence type="ECO:0000313" key="6">
    <source>
        <dbReference type="EMBL" id="TLS68673.1"/>
    </source>
</evidence>
<dbReference type="OrthoDB" id="5296256at2"/>
<dbReference type="GO" id="GO:0030313">
    <property type="term" value="C:cell envelope"/>
    <property type="evidence" value="ECO:0007669"/>
    <property type="project" value="UniProtKB-SubCell"/>
</dbReference>
<organism evidence="6 7">
    <name type="scientific">Mariprofundus erugo</name>
    <dbReference type="NCBI Taxonomy" id="2528639"/>
    <lineage>
        <taxon>Bacteria</taxon>
        <taxon>Pseudomonadati</taxon>
        <taxon>Pseudomonadota</taxon>
        <taxon>Candidatius Mariprofundia</taxon>
        <taxon>Mariprofundales</taxon>
        <taxon>Mariprofundaceae</taxon>
        <taxon>Mariprofundus</taxon>
    </lineage>
</organism>
<keyword evidence="7" id="KW-1185">Reference proteome</keyword>
<dbReference type="SUPFAM" id="SSF52833">
    <property type="entry name" value="Thioredoxin-like"/>
    <property type="match status" value="1"/>
</dbReference>
<dbReference type="Gene3D" id="3.40.30.10">
    <property type="entry name" value="Glutaredoxin"/>
    <property type="match status" value="1"/>
</dbReference>
<dbReference type="Proteomes" id="UP000306585">
    <property type="component" value="Unassembled WGS sequence"/>
</dbReference>
<accession>A0A5R9GWW0</accession>
<evidence type="ECO:0000256" key="4">
    <source>
        <dbReference type="ARBA" id="ARBA00023284"/>
    </source>
</evidence>
<reference evidence="6 7" key="1">
    <citation type="journal article" date="2019" name="Appl. Environ. Microbiol.">
        <title>Environmental Evidence and Genomic Insight of Iron-oxidizing Bacteria Preference Towards More Corrosion Resistant Stainless Steel at Higher Salinities.</title>
        <authorList>
            <person name="Garrison C.E."/>
            <person name="Price K.A."/>
            <person name="Field E.K."/>
        </authorList>
    </citation>
    <scope>NUCLEOTIDE SEQUENCE [LARGE SCALE GENOMIC DNA]</scope>
    <source>
        <strain evidence="6 7">P3</strain>
    </source>
</reference>
<dbReference type="InterPro" id="IPR050553">
    <property type="entry name" value="Thioredoxin_ResA/DsbE_sf"/>
</dbReference>
<gene>
    <name evidence="6" type="ORF">FEF65_02935</name>
</gene>
<comment type="subcellular location">
    <subcellularLocation>
        <location evidence="1">Cell envelope</location>
    </subcellularLocation>
</comment>
<sequence>MTARWLIVLAVLGMIGAAIWQTLPQAPVAVDPGSKSVAFTLPDLEGTMRQLPEGEVVLLNFWATWCPPCRREIPSMVQLHEKLAAKGLKVVAVSVDQRLDDLTGFVKEYKMPFEVLHDADNAVSHRYGVFRYPESFLIDRHGVVRQHLVGAVDWMAAPVVSAIEAMLAEPPVAGMASGVTVAAAN</sequence>
<feature type="domain" description="Thioredoxin" evidence="5">
    <location>
        <begin position="30"/>
        <end position="168"/>
    </location>
</feature>
<dbReference type="EMBL" id="VBRY01000002">
    <property type="protein sequence ID" value="TLS68673.1"/>
    <property type="molecule type" value="Genomic_DNA"/>
</dbReference>
<dbReference type="GO" id="GO:0017004">
    <property type="term" value="P:cytochrome complex assembly"/>
    <property type="evidence" value="ECO:0007669"/>
    <property type="project" value="UniProtKB-KW"/>
</dbReference>
<dbReference type="AlphaFoldDB" id="A0A5R9GWW0"/>
<evidence type="ECO:0000259" key="5">
    <source>
        <dbReference type="PROSITE" id="PS51352"/>
    </source>
</evidence>
<evidence type="ECO:0000256" key="2">
    <source>
        <dbReference type="ARBA" id="ARBA00022748"/>
    </source>
</evidence>
<proteinExistence type="predicted"/>
<dbReference type="CDD" id="cd02966">
    <property type="entry name" value="TlpA_like_family"/>
    <property type="match status" value="1"/>
</dbReference>
<dbReference type="RefSeq" id="WP_138238292.1">
    <property type="nucleotide sequence ID" value="NZ_VBRY01000002.1"/>
</dbReference>
<keyword evidence="4" id="KW-0676">Redox-active center</keyword>
<keyword evidence="3" id="KW-1015">Disulfide bond</keyword>
<evidence type="ECO:0000256" key="3">
    <source>
        <dbReference type="ARBA" id="ARBA00023157"/>
    </source>
</evidence>
<evidence type="ECO:0000313" key="7">
    <source>
        <dbReference type="Proteomes" id="UP000306585"/>
    </source>
</evidence>
<dbReference type="GO" id="GO:0015036">
    <property type="term" value="F:disulfide oxidoreductase activity"/>
    <property type="evidence" value="ECO:0007669"/>
    <property type="project" value="UniProtKB-ARBA"/>
</dbReference>
<keyword evidence="2" id="KW-0201">Cytochrome c-type biogenesis</keyword>
<dbReference type="InterPro" id="IPR017937">
    <property type="entry name" value="Thioredoxin_CS"/>
</dbReference>
<dbReference type="InterPro" id="IPR000866">
    <property type="entry name" value="AhpC/TSA"/>
</dbReference>